<dbReference type="NCBIfam" id="TIGR01076">
    <property type="entry name" value="sortase_fam"/>
    <property type="match status" value="1"/>
</dbReference>
<feature type="compositionally biased region" description="Acidic residues" evidence="3">
    <location>
        <begin position="379"/>
        <end position="390"/>
    </location>
</feature>
<name>A0A366KD14_9BIFI</name>
<keyword evidence="6" id="KW-1185">Reference proteome</keyword>
<evidence type="ECO:0000256" key="1">
    <source>
        <dbReference type="ARBA" id="ARBA00022801"/>
    </source>
</evidence>
<feature type="region of interest" description="Disordered" evidence="3">
    <location>
        <begin position="329"/>
        <end position="390"/>
    </location>
</feature>
<evidence type="ECO:0000256" key="2">
    <source>
        <dbReference type="PIRSR" id="PIRSR605754-1"/>
    </source>
</evidence>
<sequence length="390" mass="42308">MSRRSERSGTASRRGRGRARQAVGPTGGARPRVGSRQGQHAGARIKWRSLTDLLIFLIGLGIFMYPLVASYVNYQDASASIDAYDSIVSHLTPAQKAKMWKQAKQYDEALGKPTLRDPFRYHKLKYPVNLYNHTLNVDGKGMMAYVDIPKISVKLPVYHGTSDEVLLKGTGHIATTHIPTDNRTQHGVITGHTGAVGHILFDNLTQMKKGDIFQVRVLDHHLSYKVDQIRVILPSDVRNLQPVEGRNYVTLLTCTPYGINSHRLLVRGRYIGEGIAPTQPKGAPKWVLWVLLVALLITALLMNMVTRKRRQVRIAMVLIRRNYGLGSGGPPGVAGGLPGGEHDPDAPSAGSAPTAGGQIPRDPASTVLLARSSLPDGGGSDDDSGDGSSV</sequence>
<accession>A0A366KD14</accession>
<evidence type="ECO:0000256" key="4">
    <source>
        <dbReference type="SAM" id="Phobius"/>
    </source>
</evidence>
<keyword evidence="4" id="KW-1133">Transmembrane helix</keyword>
<dbReference type="AlphaFoldDB" id="A0A366KD14"/>
<dbReference type="InterPro" id="IPR023365">
    <property type="entry name" value="Sortase_dom-sf"/>
</dbReference>
<protein>
    <recommendedName>
        <fullName evidence="7">Class C sortase</fullName>
    </recommendedName>
</protein>
<feature type="active site" description="Acyl-thioester intermediate" evidence="2">
    <location>
        <position position="254"/>
    </location>
</feature>
<feature type="compositionally biased region" description="Gly residues" evidence="3">
    <location>
        <begin position="329"/>
        <end position="339"/>
    </location>
</feature>
<dbReference type="EMBL" id="PDCH01000003">
    <property type="protein sequence ID" value="RBP99610.1"/>
    <property type="molecule type" value="Genomic_DNA"/>
</dbReference>
<keyword evidence="4" id="KW-0812">Transmembrane</keyword>
<dbReference type="CDD" id="cd05827">
    <property type="entry name" value="Sortase_C"/>
    <property type="match status" value="1"/>
</dbReference>
<organism evidence="5 6">
    <name type="scientific">Bifidobacterium xylocopae</name>
    <dbReference type="NCBI Taxonomy" id="2493119"/>
    <lineage>
        <taxon>Bacteria</taxon>
        <taxon>Bacillati</taxon>
        <taxon>Actinomycetota</taxon>
        <taxon>Actinomycetes</taxon>
        <taxon>Bifidobacteriales</taxon>
        <taxon>Bifidobacteriaceae</taxon>
        <taxon>Bifidobacterium</taxon>
    </lineage>
</organism>
<dbReference type="Gene3D" id="2.40.260.10">
    <property type="entry name" value="Sortase"/>
    <property type="match status" value="1"/>
</dbReference>
<feature type="transmembrane region" description="Helical" evidence="4">
    <location>
        <begin position="286"/>
        <end position="306"/>
    </location>
</feature>
<evidence type="ECO:0000313" key="6">
    <source>
        <dbReference type="Proteomes" id="UP000252345"/>
    </source>
</evidence>
<dbReference type="Proteomes" id="UP000252345">
    <property type="component" value="Unassembled WGS sequence"/>
</dbReference>
<dbReference type="NCBIfam" id="NF033745">
    <property type="entry name" value="class_C_sortase"/>
    <property type="match status" value="1"/>
</dbReference>
<dbReference type="SUPFAM" id="SSF63817">
    <property type="entry name" value="Sortase"/>
    <property type="match status" value="1"/>
</dbReference>
<evidence type="ECO:0000256" key="3">
    <source>
        <dbReference type="SAM" id="MobiDB-lite"/>
    </source>
</evidence>
<dbReference type="GO" id="GO:0016787">
    <property type="term" value="F:hydrolase activity"/>
    <property type="evidence" value="ECO:0007669"/>
    <property type="project" value="UniProtKB-KW"/>
</dbReference>
<comment type="caution">
    <text evidence="5">The sequence shown here is derived from an EMBL/GenBank/DDBJ whole genome shotgun (WGS) entry which is preliminary data.</text>
</comment>
<feature type="compositionally biased region" description="Low complexity" evidence="3">
    <location>
        <begin position="346"/>
        <end position="357"/>
    </location>
</feature>
<keyword evidence="4" id="KW-0472">Membrane</keyword>
<dbReference type="InterPro" id="IPR005754">
    <property type="entry name" value="Sortase"/>
</dbReference>
<proteinExistence type="predicted"/>
<keyword evidence="1" id="KW-0378">Hydrolase</keyword>
<evidence type="ECO:0008006" key="7">
    <source>
        <dbReference type="Google" id="ProtNLM"/>
    </source>
</evidence>
<feature type="active site" description="Proton donor/acceptor" evidence="2">
    <location>
        <position position="192"/>
    </location>
</feature>
<dbReference type="Pfam" id="PF04203">
    <property type="entry name" value="Sortase"/>
    <property type="match status" value="1"/>
</dbReference>
<evidence type="ECO:0000313" key="5">
    <source>
        <dbReference type="EMBL" id="RBP99610.1"/>
    </source>
</evidence>
<gene>
    <name evidence="5" type="ORF">CRD59_02410</name>
</gene>
<feature type="transmembrane region" description="Helical" evidence="4">
    <location>
        <begin position="53"/>
        <end position="72"/>
    </location>
</feature>
<feature type="region of interest" description="Disordered" evidence="3">
    <location>
        <begin position="1"/>
        <end position="41"/>
    </location>
</feature>
<dbReference type="InterPro" id="IPR042002">
    <property type="entry name" value="Sortase_C"/>
</dbReference>
<reference evidence="5 6" key="1">
    <citation type="submission" date="2017-10" db="EMBL/GenBank/DDBJ databases">
        <title>Bifidobacterium xylocopum sp. nov. and Bifidobacterium aemilianum sp. nov., from the carpenter bee (Xylocopa violacea) digestive tract.</title>
        <authorList>
            <person name="Alberoni D."/>
            <person name="Baffoni L."/>
            <person name="Di Gioia D."/>
            <person name="Gaggia F."/>
            <person name="Biavati B."/>
        </authorList>
    </citation>
    <scope>NUCLEOTIDE SEQUENCE [LARGE SCALE GENOMIC DNA]</scope>
    <source>
        <strain evidence="5 6">XV2</strain>
    </source>
</reference>